<evidence type="ECO:0000313" key="4">
    <source>
        <dbReference type="EMBL" id="PHO15273.1"/>
    </source>
</evidence>
<dbReference type="PROSITE" id="PS50883">
    <property type="entry name" value="EAL"/>
    <property type="match status" value="1"/>
</dbReference>
<evidence type="ECO:0000313" key="5">
    <source>
        <dbReference type="Proteomes" id="UP000224740"/>
    </source>
</evidence>
<dbReference type="InterPro" id="IPR001633">
    <property type="entry name" value="EAL_dom"/>
</dbReference>
<reference evidence="4" key="2">
    <citation type="submission" date="2017-09" db="EMBL/GenBank/DDBJ databases">
        <authorList>
            <person name="Perez-Cataluna A."/>
            <person name="Figueras M.J."/>
            <person name="Salas-Masso N."/>
        </authorList>
    </citation>
    <scope>NUCLEOTIDE SEQUENCE</scope>
    <source>
        <strain evidence="4">CECT 7727</strain>
    </source>
</reference>
<dbReference type="GO" id="GO:0071111">
    <property type="term" value="F:cyclic-guanylate-specific phosphodiesterase activity"/>
    <property type="evidence" value="ECO:0007669"/>
    <property type="project" value="InterPro"/>
</dbReference>
<dbReference type="KEGG" id="amar:AMRN_0230"/>
<dbReference type="Gene3D" id="3.30.70.270">
    <property type="match status" value="1"/>
</dbReference>
<dbReference type="PANTHER" id="PTHR33121:SF76">
    <property type="entry name" value="SIGNALING PROTEIN"/>
    <property type="match status" value="1"/>
</dbReference>
<feature type="domain" description="GGDEF" evidence="2">
    <location>
        <begin position="431"/>
        <end position="564"/>
    </location>
</feature>
<dbReference type="SUPFAM" id="SSF54631">
    <property type="entry name" value="CBS-domain pair"/>
    <property type="match status" value="1"/>
</dbReference>
<dbReference type="InterPro" id="IPR043128">
    <property type="entry name" value="Rev_trsase/Diguanyl_cyclase"/>
</dbReference>
<dbReference type="SMART" id="SM00052">
    <property type="entry name" value="EAL"/>
    <property type="match status" value="1"/>
</dbReference>
<evidence type="ECO:0000259" key="1">
    <source>
        <dbReference type="PROSITE" id="PS50883"/>
    </source>
</evidence>
<dbReference type="SMART" id="SM00267">
    <property type="entry name" value="GGDEF"/>
    <property type="match status" value="1"/>
</dbReference>
<evidence type="ECO:0000313" key="6">
    <source>
        <dbReference type="Proteomes" id="UP000264693"/>
    </source>
</evidence>
<dbReference type="Gene3D" id="3.20.20.450">
    <property type="entry name" value="EAL domain"/>
    <property type="match status" value="1"/>
</dbReference>
<dbReference type="Pfam" id="PF00990">
    <property type="entry name" value="GGDEF"/>
    <property type="match status" value="1"/>
</dbReference>
<dbReference type="InterPro" id="IPR050706">
    <property type="entry name" value="Cyclic-di-GMP_PDE-like"/>
</dbReference>
<dbReference type="InterPro" id="IPR000160">
    <property type="entry name" value="GGDEF_dom"/>
</dbReference>
<dbReference type="EMBL" id="NXAO01000032">
    <property type="protein sequence ID" value="PHO15273.1"/>
    <property type="molecule type" value="Genomic_DNA"/>
</dbReference>
<dbReference type="SUPFAM" id="SSF55073">
    <property type="entry name" value="Nucleotide cyclase"/>
    <property type="match status" value="1"/>
</dbReference>
<dbReference type="EMBL" id="CP032101">
    <property type="protein sequence ID" value="AXX86010.1"/>
    <property type="molecule type" value="Genomic_DNA"/>
</dbReference>
<dbReference type="RefSeq" id="WP_099311156.1">
    <property type="nucleotide sequence ID" value="NZ_CP032101.1"/>
</dbReference>
<dbReference type="Pfam" id="PF00563">
    <property type="entry name" value="EAL"/>
    <property type="match status" value="1"/>
</dbReference>
<feature type="domain" description="EAL" evidence="1">
    <location>
        <begin position="1"/>
        <end position="253"/>
    </location>
</feature>
<gene>
    <name evidence="3" type="ORF">AMRN_0230</name>
    <name evidence="4" type="ORF">CPH92_07710</name>
</gene>
<dbReference type="CDD" id="cd01948">
    <property type="entry name" value="EAL"/>
    <property type="match status" value="1"/>
</dbReference>
<reference evidence="5" key="1">
    <citation type="submission" date="2017-09" db="EMBL/GenBank/DDBJ databases">
        <title>Arcobacter canalis sp. nov., a new species isolated from a water canal contaminated with urban sewage.</title>
        <authorList>
            <person name="Perez-Cataluna A."/>
            <person name="Salas-Masso N."/>
            <person name="Figueras M.J."/>
        </authorList>
    </citation>
    <scope>NUCLEOTIDE SEQUENCE [LARGE SCALE GENOMIC DNA]</scope>
    <source>
        <strain evidence="5">CECT 7727</strain>
    </source>
</reference>
<reference evidence="3 6" key="3">
    <citation type="submission" date="2018-08" db="EMBL/GenBank/DDBJ databases">
        <title>Complete genome of the Arcobacter marinus type strain JCM 15502.</title>
        <authorList>
            <person name="Miller W.G."/>
            <person name="Yee E."/>
            <person name="Huynh S."/>
            <person name="Parker C.T."/>
        </authorList>
    </citation>
    <scope>NUCLEOTIDE SEQUENCE [LARGE SCALE GENOMIC DNA]</scope>
    <source>
        <strain evidence="3 6">JCM 15502</strain>
    </source>
</reference>
<keyword evidence="5" id="KW-1185">Reference proteome</keyword>
<dbReference type="InterPro" id="IPR035919">
    <property type="entry name" value="EAL_sf"/>
</dbReference>
<accession>A0A347THD2</accession>
<dbReference type="SUPFAM" id="SSF141868">
    <property type="entry name" value="EAL domain-like"/>
    <property type="match status" value="1"/>
</dbReference>
<dbReference type="CDD" id="cd01949">
    <property type="entry name" value="GGDEF"/>
    <property type="match status" value="1"/>
</dbReference>
<dbReference type="AlphaFoldDB" id="A0A347THD2"/>
<dbReference type="Proteomes" id="UP000224740">
    <property type="component" value="Unassembled WGS sequence"/>
</dbReference>
<dbReference type="PANTHER" id="PTHR33121">
    <property type="entry name" value="CYCLIC DI-GMP PHOSPHODIESTERASE PDEF"/>
    <property type="match status" value="1"/>
</dbReference>
<protein>
    <submittedName>
        <fullName evidence="3">Diguanylate cyclase/phosphodiesterase</fullName>
    </submittedName>
    <submittedName>
        <fullName evidence="4">GGDEF domain-containing protein</fullName>
    </submittedName>
</protein>
<name>A0A347THD2_9BACT</name>
<dbReference type="NCBIfam" id="TIGR00254">
    <property type="entry name" value="GGDEF"/>
    <property type="match status" value="1"/>
</dbReference>
<dbReference type="Proteomes" id="UP000264693">
    <property type="component" value="Chromosome"/>
</dbReference>
<dbReference type="InterPro" id="IPR046342">
    <property type="entry name" value="CBS_dom_sf"/>
</dbReference>
<dbReference type="InterPro" id="IPR029787">
    <property type="entry name" value="Nucleotide_cyclase"/>
</dbReference>
<proteinExistence type="predicted"/>
<sequence>MSTAKKPSEDFSIIVDKLDYAFQPIVNTRTGKTFAVEALIRGYQNLGYKSILDLFDSFFDKKILYKIDLILRKKAIEKFSHIKIEDLKLFYNLDNRLLYMPDYEKGNTNKILNELNIKENSICFEITENGSMQNKIMINKILTNYKNEGFNIAIDDFGTGISGLELLYLSEADYIKLDRFFIKDINKDSRKKLFCSSIVDMAHVMGIVVIAEGIETIAEYYTCKEINIDYIQGFLILKPSLNILDIQDTYEDIPYLFKNDRRNNKSNLIDKDYIEFIEPLSINSSLHDLFLYFKEFPNNTFVPIIDEYKTLMGVVYEVDIKKLSYSQYGLSLAQNVSFKSRLSSYIKPSLSIEVSWGIDKTLEMFNLRGNKSKGIFVTKNSKYIGFINVNNLLSLSFKRNIEIAQNQNPLTKLPGNNQIDKFIKESFQSDDITHIVYFDFNDFKPFNDYYGFRQGDRAILIFSELLQKNLSKNSFIAHIGGDDFFVGFKNKKFEKVYKKTKQIQQEFKQCVSSLYNEEDKENGFIRTKDRFAVMRKFKLLSVCSAIIEITKYSNSSNLDKVLGKIKKDSKLTNTPLGSCILM</sequence>
<dbReference type="PROSITE" id="PS50887">
    <property type="entry name" value="GGDEF"/>
    <property type="match status" value="1"/>
</dbReference>
<organism evidence="3 6">
    <name type="scientific">Malaciobacter marinus</name>
    <dbReference type="NCBI Taxonomy" id="505249"/>
    <lineage>
        <taxon>Bacteria</taxon>
        <taxon>Pseudomonadati</taxon>
        <taxon>Campylobacterota</taxon>
        <taxon>Epsilonproteobacteria</taxon>
        <taxon>Campylobacterales</taxon>
        <taxon>Arcobacteraceae</taxon>
        <taxon>Malaciobacter</taxon>
    </lineage>
</organism>
<evidence type="ECO:0000259" key="2">
    <source>
        <dbReference type="PROSITE" id="PS50887"/>
    </source>
</evidence>
<evidence type="ECO:0000313" key="3">
    <source>
        <dbReference type="EMBL" id="AXX86010.1"/>
    </source>
</evidence>